<organism evidence="2 3">
    <name type="scientific">Nocardiopsis mwathae</name>
    <dbReference type="NCBI Taxonomy" id="1472723"/>
    <lineage>
        <taxon>Bacteria</taxon>
        <taxon>Bacillati</taxon>
        <taxon>Actinomycetota</taxon>
        <taxon>Actinomycetes</taxon>
        <taxon>Streptosporangiales</taxon>
        <taxon>Nocardiopsidaceae</taxon>
        <taxon>Nocardiopsis</taxon>
    </lineage>
</organism>
<accession>A0A7X0D6M9</accession>
<proteinExistence type="predicted"/>
<dbReference type="Proteomes" id="UP000546642">
    <property type="component" value="Unassembled WGS sequence"/>
</dbReference>
<protein>
    <submittedName>
        <fullName evidence="2">Uncharacterized protein</fullName>
    </submittedName>
</protein>
<name>A0A7X0D6M9_9ACTN</name>
<dbReference type="EMBL" id="JACHDS010000001">
    <property type="protein sequence ID" value="MBB6172896.1"/>
    <property type="molecule type" value="Genomic_DNA"/>
</dbReference>
<evidence type="ECO:0000313" key="3">
    <source>
        <dbReference type="Proteomes" id="UP000546642"/>
    </source>
</evidence>
<reference evidence="2 3" key="1">
    <citation type="submission" date="2020-08" db="EMBL/GenBank/DDBJ databases">
        <title>Sequencing the genomes of 1000 actinobacteria strains.</title>
        <authorList>
            <person name="Klenk H.-P."/>
        </authorList>
    </citation>
    <scope>NUCLEOTIDE SEQUENCE [LARGE SCALE GENOMIC DNA]</scope>
    <source>
        <strain evidence="2 3">DSM 46659</strain>
    </source>
</reference>
<evidence type="ECO:0000256" key="1">
    <source>
        <dbReference type="SAM" id="MobiDB-lite"/>
    </source>
</evidence>
<gene>
    <name evidence="2" type="ORF">HNR23_002956</name>
</gene>
<comment type="caution">
    <text evidence="2">The sequence shown here is derived from an EMBL/GenBank/DDBJ whole genome shotgun (WGS) entry which is preliminary data.</text>
</comment>
<feature type="region of interest" description="Disordered" evidence="1">
    <location>
        <begin position="1"/>
        <end position="32"/>
    </location>
</feature>
<feature type="compositionally biased region" description="Polar residues" evidence="1">
    <location>
        <begin position="10"/>
        <end position="19"/>
    </location>
</feature>
<evidence type="ECO:0000313" key="2">
    <source>
        <dbReference type="EMBL" id="MBB6172896.1"/>
    </source>
</evidence>
<keyword evidence="3" id="KW-1185">Reference proteome</keyword>
<sequence>MSIARWARRSTGSASSNPQVPVISVSRRIASS</sequence>
<dbReference type="AlphaFoldDB" id="A0A7X0D6M9"/>